<dbReference type="GO" id="GO:0034982">
    <property type="term" value="P:mitochondrial protein processing"/>
    <property type="evidence" value="ECO:0007669"/>
    <property type="project" value="TreeGrafter"/>
</dbReference>
<comment type="caution">
    <text evidence="9">The sequence shown here is derived from an EMBL/GenBank/DDBJ whole genome shotgun (WGS) entry which is preliminary data.</text>
</comment>
<dbReference type="VEuPathDB" id="FungiDB:VP01_973g3"/>
<evidence type="ECO:0000256" key="5">
    <source>
        <dbReference type="ARBA" id="ARBA00023049"/>
    </source>
</evidence>
<keyword evidence="4 6" id="KW-0862">Zinc</keyword>
<keyword evidence="5 6" id="KW-0482">Metalloprotease</keyword>
<evidence type="ECO:0000256" key="4">
    <source>
        <dbReference type="ARBA" id="ARBA00022833"/>
    </source>
</evidence>
<dbReference type="GO" id="GO:0004222">
    <property type="term" value="F:metalloendopeptidase activity"/>
    <property type="evidence" value="ECO:0007669"/>
    <property type="project" value="InterPro"/>
</dbReference>
<sequence length="404" mass="45320">MYPKPISTSIALTLRHAAAHPKYPKTTYCFRYPQPWSNPVLNLRDFHTAGIHQATYRRFGDQDSKPTWSPIPSSPNGTYQRWTYNNQNYYGLPPWVWLLGIAGGGGYYVIHLEKVELTGRWRFMDTSVEAEIATGEQVYIQTLTQFRSKLLPATHPTSRFISGVAAKIIRASVKLSHEPNQSSINHFTEDSKPPPSQSSDWASPGSPTSPNPGPVSDWKIHVIDDPKIQNAFVIPGGKVFVFTGILPICQSEGGLATVLGHEVAHQVLRHPAERMSSMKVIFLLTTMLSIVGLDPGICRAAVTLLMTLPNSRRSEIEADQIGLNIMASACYDPREAIGVWKRMDQHERSSRLARTATEFLQTHPTHDHRIEKVIVSWLPQAQSHLDRNCGFTTTTFQKFAKWNP</sequence>
<dbReference type="InterPro" id="IPR001915">
    <property type="entry name" value="Peptidase_M48"/>
</dbReference>
<keyword evidence="10" id="KW-1185">Reference proteome</keyword>
<dbReference type="Proteomes" id="UP000037035">
    <property type="component" value="Unassembled WGS sequence"/>
</dbReference>
<dbReference type="GO" id="GO:0006515">
    <property type="term" value="P:protein quality control for misfolded or incompletely synthesized proteins"/>
    <property type="evidence" value="ECO:0007669"/>
    <property type="project" value="TreeGrafter"/>
</dbReference>
<evidence type="ECO:0000313" key="10">
    <source>
        <dbReference type="Proteomes" id="UP000037035"/>
    </source>
</evidence>
<organism evidence="9 10">
    <name type="scientific">Puccinia sorghi</name>
    <dbReference type="NCBI Taxonomy" id="27349"/>
    <lineage>
        <taxon>Eukaryota</taxon>
        <taxon>Fungi</taxon>
        <taxon>Dikarya</taxon>
        <taxon>Basidiomycota</taxon>
        <taxon>Pucciniomycotina</taxon>
        <taxon>Pucciniomycetes</taxon>
        <taxon>Pucciniales</taxon>
        <taxon>Pucciniaceae</taxon>
        <taxon>Puccinia</taxon>
    </lineage>
</organism>
<dbReference type="Pfam" id="PF01435">
    <property type="entry name" value="Peptidase_M48"/>
    <property type="match status" value="1"/>
</dbReference>
<keyword evidence="1 6" id="KW-0645">Protease</keyword>
<dbReference type="GO" id="GO:0046872">
    <property type="term" value="F:metal ion binding"/>
    <property type="evidence" value="ECO:0007669"/>
    <property type="project" value="UniProtKB-KW"/>
</dbReference>
<dbReference type="EMBL" id="LAVV01015425">
    <property type="protein sequence ID" value="KNZ43895.1"/>
    <property type="molecule type" value="Genomic_DNA"/>
</dbReference>
<dbReference type="CDD" id="cd07331">
    <property type="entry name" value="M48C_Oma1_like"/>
    <property type="match status" value="1"/>
</dbReference>
<gene>
    <name evidence="9" type="ORF">VP01_973g3</name>
</gene>
<dbReference type="PANTHER" id="PTHR22726">
    <property type="entry name" value="METALLOENDOPEPTIDASE OMA1"/>
    <property type="match status" value="1"/>
</dbReference>
<evidence type="ECO:0000256" key="3">
    <source>
        <dbReference type="ARBA" id="ARBA00022801"/>
    </source>
</evidence>
<name>A0A0L6U807_9BASI</name>
<keyword evidence="2" id="KW-0479">Metal-binding</keyword>
<comment type="cofactor">
    <cofactor evidence="6">
        <name>Zn(2+)</name>
        <dbReference type="ChEBI" id="CHEBI:29105"/>
    </cofactor>
    <text evidence="6">Binds 1 zinc ion per subunit.</text>
</comment>
<keyword evidence="3 6" id="KW-0378">Hydrolase</keyword>
<dbReference type="InterPro" id="IPR051156">
    <property type="entry name" value="Mito/Outer_Membr_Metalloprot"/>
</dbReference>
<evidence type="ECO:0000256" key="2">
    <source>
        <dbReference type="ARBA" id="ARBA00022723"/>
    </source>
</evidence>
<feature type="region of interest" description="Disordered" evidence="7">
    <location>
        <begin position="181"/>
        <end position="218"/>
    </location>
</feature>
<evidence type="ECO:0000313" key="9">
    <source>
        <dbReference type="EMBL" id="KNZ43895.1"/>
    </source>
</evidence>
<dbReference type="GO" id="GO:0005743">
    <property type="term" value="C:mitochondrial inner membrane"/>
    <property type="evidence" value="ECO:0007669"/>
    <property type="project" value="TreeGrafter"/>
</dbReference>
<evidence type="ECO:0000256" key="6">
    <source>
        <dbReference type="RuleBase" id="RU003983"/>
    </source>
</evidence>
<dbReference type="OrthoDB" id="7464992at2759"/>
<feature type="domain" description="Peptidase M48" evidence="8">
    <location>
        <begin position="216"/>
        <end position="372"/>
    </location>
</feature>
<accession>A0A0L6U807</accession>
<dbReference type="Gene3D" id="3.30.2010.10">
    <property type="entry name" value="Metalloproteases ('zincins'), catalytic domain"/>
    <property type="match status" value="1"/>
</dbReference>
<comment type="similarity">
    <text evidence="6">Belongs to the peptidase M48 family.</text>
</comment>
<proteinExistence type="inferred from homology"/>
<evidence type="ECO:0000256" key="7">
    <source>
        <dbReference type="SAM" id="MobiDB-lite"/>
    </source>
</evidence>
<evidence type="ECO:0000256" key="1">
    <source>
        <dbReference type="ARBA" id="ARBA00022670"/>
    </source>
</evidence>
<protein>
    <recommendedName>
        <fullName evidence="8">Peptidase M48 domain-containing protein</fullName>
    </recommendedName>
</protein>
<reference evidence="9 10" key="1">
    <citation type="submission" date="2015-08" db="EMBL/GenBank/DDBJ databases">
        <title>Next Generation Sequencing and Analysis of the Genome of Puccinia sorghi L Schw, the Causal Agent of Maize Common Rust.</title>
        <authorList>
            <person name="Rochi L."/>
            <person name="Burguener G."/>
            <person name="Darino M."/>
            <person name="Turjanski A."/>
            <person name="Kreff E."/>
            <person name="Dieguez M.J."/>
            <person name="Sacco F."/>
        </authorList>
    </citation>
    <scope>NUCLEOTIDE SEQUENCE [LARGE SCALE GENOMIC DNA]</scope>
    <source>
        <strain evidence="9 10">RO10H11247</strain>
    </source>
</reference>
<dbReference type="STRING" id="27349.A0A0L6U807"/>
<dbReference type="PANTHER" id="PTHR22726:SF1">
    <property type="entry name" value="METALLOENDOPEPTIDASE OMA1, MITOCHONDRIAL"/>
    <property type="match status" value="1"/>
</dbReference>
<evidence type="ECO:0000259" key="8">
    <source>
        <dbReference type="Pfam" id="PF01435"/>
    </source>
</evidence>
<dbReference type="AlphaFoldDB" id="A0A0L6U807"/>